<evidence type="ECO:0000313" key="5">
    <source>
        <dbReference type="EMBL" id="SMC16267.1"/>
    </source>
</evidence>
<dbReference type="GO" id="GO:0004553">
    <property type="term" value="F:hydrolase activity, hydrolyzing O-glycosyl compounds"/>
    <property type="evidence" value="ECO:0007669"/>
    <property type="project" value="InterPro"/>
</dbReference>
<keyword evidence="3" id="KW-0326">Glycosidase</keyword>
<evidence type="ECO:0000256" key="3">
    <source>
        <dbReference type="ARBA" id="ARBA00023295"/>
    </source>
</evidence>
<dbReference type="PROSITE" id="PS00775">
    <property type="entry name" value="GLYCOSYL_HYDROL_F3"/>
    <property type="match status" value="1"/>
</dbReference>
<dbReference type="GO" id="GO:0009254">
    <property type="term" value="P:peptidoglycan turnover"/>
    <property type="evidence" value="ECO:0007669"/>
    <property type="project" value="TreeGrafter"/>
</dbReference>
<gene>
    <name evidence="5" type="ORF">SAMN02745857_00145</name>
</gene>
<dbReference type="PANTHER" id="PTHR30480">
    <property type="entry name" value="BETA-HEXOSAMINIDASE-RELATED"/>
    <property type="match status" value="1"/>
</dbReference>
<evidence type="ECO:0000313" key="6">
    <source>
        <dbReference type="Proteomes" id="UP000192761"/>
    </source>
</evidence>
<evidence type="ECO:0000256" key="1">
    <source>
        <dbReference type="ARBA" id="ARBA00005336"/>
    </source>
</evidence>
<feature type="domain" description="Glycoside hydrolase family 3 N-terminal" evidence="4">
    <location>
        <begin position="18"/>
        <end position="343"/>
    </location>
</feature>
<keyword evidence="6" id="KW-1185">Reference proteome</keyword>
<name>A0A1W1WXD8_9NEIS</name>
<comment type="similarity">
    <text evidence="1">Belongs to the glycosyl hydrolase 3 family.</text>
</comment>
<dbReference type="OrthoDB" id="9786661at2"/>
<protein>
    <submittedName>
        <fullName evidence="5">Beta-N-acetylhexosaminidase</fullName>
    </submittedName>
</protein>
<dbReference type="SUPFAM" id="SSF51445">
    <property type="entry name" value="(Trans)glycosidases"/>
    <property type="match status" value="1"/>
</dbReference>
<dbReference type="AlphaFoldDB" id="A0A1W1WXD8"/>
<dbReference type="STRING" id="1121001.SAMN02745857_00145"/>
<evidence type="ECO:0000259" key="4">
    <source>
        <dbReference type="Pfam" id="PF00933"/>
    </source>
</evidence>
<dbReference type="EMBL" id="FWXD01000001">
    <property type="protein sequence ID" value="SMC16267.1"/>
    <property type="molecule type" value="Genomic_DNA"/>
</dbReference>
<dbReference type="InterPro" id="IPR050226">
    <property type="entry name" value="NagZ_Beta-hexosaminidase"/>
</dbReference>
<dbReference type="InterPro" id="IPR036962">
    <property type="entry name" value="Glyco_hydro_3_N_sf"/>
</dbReference>
<dbReference type="InterPro" id="IPR001764">
    <property type="entry name" value="Glyco_hydro_3_N"/>
</dbReference>
<dbReference type="Proteomes" id="UP000192761">
    <property type="component" value="Unassembled WGS sequence"/>
</dbReference>
<dbReference type="GO" id="GO:0005975">
    <property type="term" value="P:carbohydrate metabolic process"/>
    <property type="evidence" value="ECO:0007669"/>
    <property type="project" value="InterPro"/>
</dbReference>
<accession>A0A1W1WXD8</accession>
<proteinExistence type="inferred from homology"/>
<dbReference type="PANTHER" id="PTHR30480:SF16">
    <property type="entry name" value="GLYCOSIDE HYDROLASE FAMILY 3 DOMAIN PROTEIN"/>
    <property type="match status" value="1"/>
</dbReference>
<dbReference type="Gene3D" id="3.20.20.300">
    <property type="entry name" value="Glycoside hydrolase, family 3, N-terminal domain"/>
    <property type="match status" value="1"/>
</dbReference>
<reference evidence="5 6" key="1">
    <citation type="submission" date="2017-04" db="EMBL/GenBank/DDBJ databases">
        <authorList>
            <person name="Afonso C.L."/>
            <person name="Miller P.J."/>
            <person name="Scott M.A."/>
            <person name="Spackman E."/>
            <person name="Goraichik I."/>
            <person name="Dimitrov K.M."/>
            <person name="Suarez D.L."/>
            <person name="Swayne D.E."/>
        </authorList>
    </citation>
    <scope>NUCLEOTIDE SEQUENCE [LARGE SCALE GENOMIC DNA]</scope>
    <source>
        <strain evidence="5 6">DSM 23236</strain>
    </source>
</reference>
<keyword evidence="2" id="KW-0378">Hydrolase</keyword>
<dbReference type="Pfam" id="PF00933">
    <property type="entry name" value="Glyco_hydro_3"/>
    <property type="match status" value="1"/>
</dbReference>
<dbReference type="InterPro" id="IPR019800">
    <property type="entry name" value="Glyco_hydro_3_AS"/>
</dbReference>
<sequence>MFEAFRQQAATQIAGWSLPEKVGQLFILAFPGKDAEAARPLITRYNLGGCYLSQDNADTFAEARELTRAMDGMRRADFPPLLLGVDQEGAWSVLSPDSTTGPGNLALGSAADPQLTAAMYGVYGNEMRSAGFNCVLGPCADINLKPNSPIIDTRSFGEIPVRVSAHVAAAVHGAHDGGIVACAKHFPGHGDTTGDTHRDIPSVDKSLEQLLEQDLAPFQAAIQSRVELIMTSHIRYPQIDPEHPATLSAPILQGILRERLGFKGIVISDSMNMGAIRRNYDAVDATLRAFRAGIDLIMLSEEHYDHQADYLERQLAMVEAVADAVRDGRFPEDELNAKLERVVAFKLARLEHMALYRDFDPAQSQQVERQAAEAAIKLLTDPGHCLPLRRDDAVVLIQTTPEADYDNLVNPRGIGPNQATPAFKYFAQALLEQHHNVTVLDHDLARTFVANAATQPGQVILAVTENYPLPGEDFKQDASRELVAALAERFGSRLVVISLRSNYLPVPEGVGHLCAYSSRPCSAEAAARACVGTPGI</sequence>
<organism evidence="5 6">
    <name type="scientific">Andreprevotia lacus DSM 23236</name>
    <dbReference type="NCBI Taxonomy" id="1121001"/>
    <lineage>
        <taxon>Bacteria</taxon>
        <taxon>Pseudomonadati</taxon>
        <taxon>Pseudomonadota</taxon>
        <taxon>Betaproteobacteria</taxon>
        <taxon>Neisseriales</taxon>
        <taxon>Chitinibacteraceae</taxon>
        <taxon>Andreprevotia</taxon>
    </lineage>
</organism>
<dbReference type="RefSeq" id="WP_084088622.1">
    <property type="nucleotide sequence ID" value="NZ_FWXD01000001.1"/>
</dbReference>
<evidence type="ECO:0000256" key="2">
    <source>
        <dbReference type="ARBA" id="ARBA00022801"/>
    </source>
</evidence>
<dbReference type="InterPro" id="IPR017853">
    <property type="entry name" value="GH"/>
</dbReference>